<feature type="chain" id="PRO_5007449467" description="Lipoprotein" evidence="1">
    <location>
        <begin position="23"/>
        <end position="72"/>
    </location>
</feature>
<gene>
    <name evidence="2" type="ORF">UC35_06210</name>
</gene>
<protein>
    <recommendedName>
        <fullName evidence="4">Lipoprotein</fullName>
    </recommendedName>
</protein>
<proteinExistence type="predicted"/>
<dbReference type="EMBL" id="CP010951">
    <property type="protein sequence ID" value="AMO22550.1"/>
    <property type="molecule type" value="Genomic_DNA"/>
</dbReference>
<accession>A0A127JRE3</accession>
<sequence>MAMNIRPFIAFAAALLSVGCAAPPQGNPIAAMEADPQCRPYSGYFQQRSFIGLQDECTRRMGQAYCQRCLVQ</sequence>
<keyword evidence="1" id="KW-0732">Signal</keyword>
<feature type="signal peptide" evidence="1">
    <location>
        <begin position="1"/>
        <end position="22"/>
    </location>
</feature>
<organism evidence="2 3">
    <name type="scientific">Ramlibacter tataouinensis</name>
    <dbReference type="NCBI Taxonomy" id="94132"/>
    <lineage>
        <taxon>Bacteria</taxon>
        <taxon>Pseudomonadati</taxon>
        <taxon>Pseudomonadota</taxon>
        <taxon>Betaproteobacteria</taxon>
        <taxon>Burkholderiales</taxon>
        <taxon>Comamonadaceae</taxon>
        <taxon>Ramlibacter</taxon>
    </lineage>
</organism>
<dbReference type="AlphaFoldDB" id="A0A127JRE3"/>
<evidence type="ECO:0000313" key="2">
    <source>
        <dbReference type="EMBL" id="AMO22550.1"/>
    </source>
</evidence>
<reference evidence="2 3" key="1">
    <citation type="journal article" date="2014" name="Int. J. Syst. Evol. Microbiol.">
        <title>Ramlibacter solisilvae sp. nov., isolated from forest soil, and emended description of the genus Ramlibacter.</title>
        <authorList>
            <person name="Lee H.J."/>
            <person name="Lee S.H."/>
            <person name="Lee S.S."/>
            <person name="Lee J.S."/>
            <person name="Kim Y."/>
            <person name="Kim S.C."/>
            <person name="Jeon C.O."/>
        </authorList>
    </citation>
    <scope>NUCLEOTIDE SEQUENCE [LARGE SCALE GENOMIC DNA]</scope>
    <source>
        <strain evidence="2 3">5-10</strain>
    </source>
</reference>
<keyword evidence="3" id="KW-1185">Reference proteome</keyword>
<evidence type="ECO:0008006" key="4">
    <source>
        <dbReference type="Google" id="ProtNLM"/>
    </source>
</evidence>
<evidence type="ECO:0000313" key="3">
    <source>
        <dbReference type="Proteomes" id="UP000070433"/>
    </source>
</evidence>
<dbReference type="PROSITE" id="PS51257">
    <property type="entry name" value="PROKAR_LIPOPROTEIN"/>
    <property type="match status" value="1"/>
</dbReference>
<evidence type="ECO:0000256" key="1">
    <source>
        <dbReference type="SAM" id="SignalP"/>
    </source>
</evidence>
<dbReference type="Proteomes" id="UP000070433">
    <property type="component" value="Chromosome"/>
</dbReference>
<name>A0A127JRE3_9BURK</name>